<evidence type="ECO:0000313" key="3">
    <source>
        <dbReference type="Proteomes" id="UP000267342"/>
    </source>
</evidence>
<dbReference type="SUPFAM" id="SSF160631">
    <property type="entry name" value="SMI1/KNR4-like"/>
    <property type="match status" value="1"/>
</dbReference>
<dbReference type="EMBL" id="AP018933">
    <property type="protein sequence ID" value="BBG30359.1"/>
    <property type="molecule type" value="Genomic_DNA"/>
</dbReference>
<dbReference type="Proteomes" id="UP000267342">
    <property type="component" value="Chromosome"/>
</dbReference>
<sequence length="198" mass="22332">MIDIDTHIHKVESALNEEERSAWAAIRGASETELARLLEAYPQCPAMLVDLLRKIGGTYHRRYPDGYVAQPIFGSDVGEDFGYYLLSCDDMLDERRYADTIAERYSEFMGQPDIIDVAPEIDIHTPMNQWLCFAHCINNGGTSMLYIDVTPTDKGTVGQVVRYLHDPDSYIVLASSFPAYIAQLIEGDYGYVSDEDDE</sequence>
<reference evidence="2 3" key="1">
    <citation type="submission" date="2018-09" db="EMBL/GenBank/DDBJ databases">
        <title>Zymobacter palmae IAM14233 (=T109) whole genome analysis.</title>
        <authorList>
            <person name="Yanase H."/>
        </authorList>
    </citation>
    <scope>NUCLEOTIDE SEQUENCE [LARGE SCALE GENOMIC DNA]</scope>
    <source>
        <strain evidence="2 3">IAM14233</strain>
    </source>
</reference>
<evidence type="ECO:0000313" key="2">
    <source>
        <dbReference type="EMBL" id="BBG30359.1"/>
    </source>
</evidence>
<protein>
    <submittedName>
        <fullName evidence="2">Spermidine/putrescine-binding periplasmic protein</fullName>
    </submittedName>
</protein>
<dbReference type="InterPro" id="IPR037883">
    <property type="entry name" value="Knr4/Smi1-like_sf"/>
</dbReference>
<organism evidence="2 3">
    <name type="scientific">Zymobacter palmae</name>
    <dbReference type="NCBI Taxonomy" id="33074"/>
    <lineage>
        <taxon>Bacteria</taxon>
        <taxon>Pseudomonadati</taxon>
        <taxon>Pseudomonadota</taxon>
        <taxon>Gammaproteobacteria</taxon>
        <taxon>Oceanospirillales</taxon>
        <taxon>Halomonadaceae</taxon>
        <taxon>Zymobacter group</taxon>
        <taxon>Zymobacter</taxon>
    </lineage>
</organism>
<accession>A0A348HFF7</accession>
<dbReference type="AlphaFoldDB" id="A0A348HFF7"/>
<keyword evidence="3" id="KW-1185">Reference proteome</keyword>
<gene>
    <name evidence="2" type="ORF">ZBT109_1602</name>
</gene>
<dbReference type="RefSeq" id="WP_027705487.1">
    <property type="nucleotide sequence ID" value="NZ_AP018933.1"/>
</dbReference>
<evidence type="ECO:0000259" key="1">
    <source>
        <dbReference type="Pfam" id="PF09346"/>
    </source>
</evidence>
<name>A0A348HFF7_9GAMM</name>
<proteinExistence type="predicted"/>
<dbReference type="InterPro" id="IPR018958">
    <property type="entry name" value="Knr4/Smi1-like_dom"/>
</dbReference>
<dbReference type="Pfam" id="PF09346">
    <property type="entry name" value="SMI1_KNR4"/>
    <property type="match status" value="1"/>
</dbReference>
<dbReference type="KEGG" id="zpl:ZBT109_1602"/>
<dbReference type="OrthoDB" id="6933666at2"/>
<feature type="domain" description="Knr4/Smi1-like" evidence="1">
    <location>
        <begin position="28"/>
        <end position="183"/>
    </location>
</feature>